<accession>A0A3D8J191</accession>
<dbReference type="GO" id="GO:0046872">
    <property type="term" value="F:metal ion binding"/>
    <property type="evidence" value="ECO:0007669"/>
    <property type="project" value="UniProtKB-KW"/>
</dbReference>
<evidence type="ECO:0000256" key="3">
    <source>
        <dbReference type="ARBA" id="ARBA00022679"/>
    </source>
</evidence>
<dbReference type="SUPFAM" id="SSF48576">
    <property type="entry name" value="Terpenoid synthases"/>
    <property type="match status" value="1"/>
</dbReference>
<dbReference type="SFLD" id="SFLDS00005">
    <property type="entry name" value="Isoprenoid_Synthase_Type_I"/>
    <property type="match status" value="1"/>
</dbReference>
<dbReference type="OrthoDB" id="9805316at2"/>
<keyword evidence="8" id="KW-1185">Reference proteome</keyword>
<dbReference type="InterPro" id="IPR033749">
    <property type="entry name" value="Polyprenyl_synt_CS"/>
</dbReference>
<comment type="caution">
    <text evidence="7">The sequence shown here is derived from an EMBL/GenBank/DDBJ whole genome shotgun (WGS) entry which is preliminary data.</text>
</comment>
<dbReference type="PANTHER" id="PTHR12001:SF69">
    <property type="entry name" value="ALL TRANS-POLYPRENYL-DIPHOSPHATE SYNTHASE PDSS1"/>
    <property type="match status" value="1"/>
</dbReference>
<keyword evidence="4" id="KW-0479">Metal-binding</keyword>
<dbReference type="InterPro" id="IPR008949">
    <property type="entry name" value="Isoprenoid_synthase_dom_sf"/>
</dbReference>
<name>A0A3D8J191_9HELI</name>
<dbReference type="AlphaFoldDB" id="A0A3D8J191"/>
<evidence type="ECO:0000313" key="7">
    <source>
        <dbReference type="EMBL" id="RDU70990.1"/>
    </source>
</evidence>
<dbReference type="CDD" id="cd00685">
    <property type="entry name" value="Trans_IPPS_HT"/>
    <property type="match status" value="1"/>
</dbReference>
<dbReference type="Gene3D" id="1.10.600.10">
    <property type="entry name" value="Farnesyl Diphosphate Synthase"/>
    <property type="match status" value="1"/>
</dbReference>
<dbReference type="InterPro" id="IPR000092">
    <property type="entry name" value="Polyprenyl_synt"/>
</dbReference>
<comment type="cofactor">
    <cofactor evidence="1">
        <name>Mg(2+)</name>
        <dbReference type="ChEBI" id="CHEBI:18420"/>
    </cofactor>
</comment>
<sequence>MMDLIIRAFCIIALEKILSKSNLQKRAKSEGFPPILSFFSRVMMKKVIKPPLRSLLMEMCMHNEILQRICEGVASMVGEFDNPYIQELFSKISCGKMLRSRLILAIAGESEESIKLCSIIELIQLASLLHDDVIDEAMKRRGVDSLNALYGNKNAIMLGDVLYSKAYYHLLSLPTKVAKCVANSVCLLSSGEIRDVFMAKSFNPSMQEYILMIEEKTASLIASSAKASASLIGEDEEAYHHYGLCLGIAFQIIDDVLDITQSEQVLGKPSMNDFREGKTTLPYIKLYHSLPENEREKLVLLHNKELNEEQKKWLFESFEKYGSIKESIEIAKQYAQSATSKLQKGYNPKLDEMIEAMIQRSF</sequence>
<proteinExistence type="inferred from homology"/>
<dbReference type="EMBL" id="NXLV01000005">
    <property type="protein sequence ID" value="RDU70990.1"/>
    <property type="molecule type" value="Genomic_DNA"/>
</dbReference>
<keyword evidence="5" id="KW-0460">Magnesium</keyword>
<evidence type="ECO:0000256" key="6">
    <source>
        <dbReference type="RuleBase" id="RU004466"/>
    </source>
</evidence>
<protein>
    <recommendedName>
        <fullName evidence="9">Octaprenyl-diphosphate synthase</fullName>
    </recommendedName>
</protein>
<dbReference type="GO" id="GO:0008299">
    <property type="term" value="P:isoprenoid biosynthetic process"/>
    <property type="evidence" value="ECO:0007669"/>
    <property type="project" value="InterPro"/>
</dbReference>
<reference evidence="7 8" key="1">
    <citation type="submission" date="2018-04" db="EMBL/GenBank/DDBJ databases">
        <title>Novel Campyloabacter and Helicobacter Species and Strains.</title>
        <authorList>
            <person name="Mannion A.J."/>
            <person name="Shen Z."/>
            <person name="Fox J.G."/>
        </authorList>
    </citation>
    <scope>NUCLEOTIDE SEQUENCE [LARGE SCALE GENOMIC DNA]</scope>
    <source>
        <strain evidence="7 8">MIT 04-9366</strain>
    </source>
</reference>
<evidence type="ECO:0000256" key="1">
    <source>
        <dbReference type="ARBA" id="ARBA00001946"/>
    </source>
</evidence>
<evidence type="ECO:0000313" key="8">
    <source>
        <dbReference type="Proteomes" id="UP000257045"/>
    </source>
</evidence>
<dbReference type="PROSITE" id="PS00444">
    <property type="entry name" value="POLYPRENYL_SYNTHASE_2"/>
    <property type="match status" value="1"/>
</dbReference>
<dbReference type="Pfam" id="PF00348">
    <property type="entry name" value="polyprenyl_synt"/>
    <property type="match status" value="1"/>
</dbReference>
<comment type="similarity">
    <text evidence="2 6">Belongs to the FPP/GGPP synthase family.</text>
</comment>
<evidence type="ECO:0000256" key="2">
    <source>
        <dbReference type="ARBA" id="ARBA00006706"/>
    </source>
</evidence>
<keyword evidence="3 6" id="KW-0808">Transferase</keyword>
<dbReference type="PANTHER" id="PTHR12001">
    <property type="entry name" value="GERANYLGERANYL PYROPHOSPHATE SYNTHASE"/>
    <property type="match status" value="1"/>
</dbReference>
<evidence type="ECO:0008006" key="9">
    <source>
        <dbReference type="Google" id="ProtNLM"/>
    </source>
</evidence>
<dbReference type="GO" id="GO:0004659">
    <property type="term" value="F:prenyltransferase activity"/>
    <property type="evidence" value="ECO:0007669"/>
    <property type="project" value="InterPro"/>
</dbReference>
<evidence type="ECO:0000256" key="5">
    <source>
        <dbReference type="ARBA" id="ARBA00022842"/>
    </source>
</evidence>
<dbReference type="Proteomes" id="UP000257045">
    <property type="component" value="Unassembled WGS sequence"/>
</dbReference>
<organism evidence="7 8">
    <name type="scientific">Helicobacter brantae</name>
    <dbReference type="NCBI Taxonomy" id="375927"/>
    <lineage>
        <taxon>Bacteria</taxon>
        <taxon>Pseudomonadati</taxon>
        <taxon>Campylobacterota</taxon>
        <taxon>Epsilonproteobacteria</taxon>
        <taxon>Campylobacterales</taxon>
        <taxon>Helicobacteraceae</taxon>
        <taxon>Helicobacter</taxon>
    </lineage>
</organism>
<dbReference type="PROSITE" id="PS00723">
    <property type="entry name" value="POLYPRENYL_SYNTHASE_1"/>
    <property type="match status" value="1"/>
</dbReference>
<gene>
    <name evidence="7" type="ORF">CQA58_04210</name>
</gene>
<evidence type="ECO:0000256" key="4">
    <source>
        <dbReference type="ARBA" id="ARBA00022723"/>
    </source>
</evidence>